<name>C9ZJY1_TRYB9</name>
<organism evidence="1 2">
    <name type="scientific">Trypanosoma brucei gambiense (strain MHOM/CI/86/DAL972)</name>
    <dbReference type="NCBI Taxonomy" id="679716"/>
    <lineage>
        <taxon>Eukaryota</taxon>
        <taxon>Discoba</taxon>
        <taxon>Euglenozoa</taxon>
        <taxon>Kinetoplastea</taxon>
        <taxon>Metakinetoplastina</taxon>
        <taxon>Trypanosomatida</taxon>
        <taxon>Trypanosomatidae</taxon>
        <taxon>Trypanosoma</taxon>
    </lineage>
</organism>
<dbReference type="RefSeq" id="XP_011772038.1">
    <property type="nucleotide sequence ID" value="XM_011773736.1"/>
</dbReference>
<evidence type="ECO:0000313" key="2">
    <source>
        <dbReference type="Proteomes" id="UP000002316"/>
    </source>
</evidence>
<dbReference type="Proteomes" id="UP000002316">
    <property type="component" value="Chromosome 3"/>
</dbReference>
<dbReference type="AlphaFoldDB" id="C9ZJY1"/>
<evidence type="ECO:0000313" key="1">
    <source>
        <dbReference type="EMBL" id="CBH09745.1"/>
    </source>
</evidence>
<dbReference type="EMBL" id="FN554966">
    <property type="protein sequence ID" value="CBH09745.1"/>
    <property type="molecule type" value="Genomic_DNA"/>
</dbReference>
<dbReference type="GeneID" id="23859479"/>
<gene>
    <name evidence="1" type="ORF">TbgDal_III840</name>
</gene>
<reference evidence="2" key="1">
    <citation type="journal article" date="2010" name="PLoS Negl. Trop. Dis.">
        <title>The genome sequence of Trypanosoma brucei gambiense, causative agent of chronic human african trypanosomiasis.</title>
        <authorList>
            <person name="Jackson A.P."/>
            <person name="Sanders M."/>
            <person name="Berry A."/>
            <person name="McQuillan J."/>
            <person name="Aslett M.A."/>
            <person name="Quail M.A."/>
            <person name="Chukualim B."/>
            <person name="Capewell P."/>
            <person name="MacLeod A."/>
            <person name="Melville S.E."/>
            <person name="Gibson W."/>
            <person name="Barry J.D."/>
            <person name="Berriman M."/>
            <person name="Hertz-Fowler C."/>
        </authorList>
    </citation>
    <scope>NUCLEOTIDE SEQUENCE [LARGE SCALE GENOMIC DNA]</scope>
    <source>
        <strain evidence="2">MHOM/CI/86/DAL972</strain>
    </source>
</reference>
<sequence>MKMLGKGTIYQKRKKKKEQMIKMGRRDLLETKWIGRNSTERYTKGGQISLHMNMCVRLCVFPYFYYSRDGNVSDTLDQVSNPSQCIWAVISLSGVCVFNHLYTRSRRLEEGLHMWDR</sequence>
<proteinExistence type="predicted"/>
<dbReference type="KEGG" id="tbg:TbgDal_III840"/>
<protein>
    <submittedName>
        <fullName evidence="1">Uncharacterized protein</fullName>
    </submittedName>
</protein>
<accession>C9ZJY1</accession>